<protein>
    <recommendedName>
        <fullName evidence="3">CCHC-type domain-containing protein</fullName>
    </recommendedName>
</protein>
<feature type="region of interest" description="Disordered" evidence="2">
    <location>
        <begin position="95"/>
        <end position="126"/>
    </location>
</feature>
<feature type="region of interest" description="Disordered" evidence="2">
    <location>
        <begin position="186"/>
        <end position="276"/>
    </location>
</feature>
<feature type="region of interest" description="Disordered" evidence="2">
    <location>
        <begin position="1"/>
        <end position="67"/>
    </location>
</feature>
<reference evidence="4" key="1">
    <citation type="submission" date="2023-07" db="EMBL/GenBank/DDBJ databases">
        <title>A chromosome-level genome assembly of Lolium multiflorum.</title>
        <authorList>
            <person name="Chen Y."/>
            <person name="Copetti D."/>
            <person name="Kolliker R."/>
            <person name="Studer B."/>
        </authorList>
    </citation>
    <scope>NUCLEOTIDE SEQUENCE</scope>
    <source>
        <strain evidence="4">02402/16</strain>
        <tissue evidence="4">Leaf</tissue>
    </source>
</reference>
<evidence type="ECO:0000256" key="1">
    <source>
        <dbReference type="PROSITE-ProRule" id="PRU00047"/>
    </source>
</evidence>
<keyword evidence="1" id="KW-0862">Zinc</keyword>
<evidence type="ECO:0000313" key="5">
    <source>
        <dbReference type="Proteomes" id="UP001231189"/>
    </source>
</evidence>
<accession>A0AAD8WGY7</accession>
<dbReference type="InterPro" id="IPR001878">
    <property type="entry name" value="Znf_CCHC"/>
</dbReference>
<evidence type="ECO:0000259" key="3">
    <source>
        <dbReference type="PROSITE" id="PS50158"/>
    </source>
</evidence>
<sequence length="309" mass="32354">MASPSSSSRRWADYTDDEEDEAPRRTYCEVLRSGSPSSTSGSRATSSSPPLAPSGVGSPKDLAPSGVVSSRAPAAAARPWAVDDGVRRLASLVVHGRQSPPRGAGAAPPGARPWTAARGRKRPRGQHATLPAWSIRAGLPSNLAGACFNCTRTCHISAECTYETVCLRCGEEGHHARACPQGRRMAADRRGDQGRAVAPGGPAVQQRSGARVDLEDRGGQGRGSAAAVDLTQGPARASVEDRGKGVASDPDAGEPLRERYKIPARQRLGLGAPSPPVDVDAQRIPVHMRLGEHGRRCYHPILAKSGVGP</sequence>
<keyword evidence="1" id="KW-0479">Metal-binding</keyword>
<dbReference type="PROSITE" id="PS50158">
    <property type="entry name" value="ZF_CCHC"/>
    <property type="match status" value="1"/>
</dbReference>
<dbReference type="GO" id="GO:0003676">
    <property type="term" value="F:nucleic acid binding"/>
    <property type="evidence" value="ECO:0007669"/>
    <property type="project" value="InterPro"/>
</dbReference>
<dbReference type="SUPFAM" id="SSF57756">
    <property type="entry name" value="Retrovirus zinc finger-like domains"/>
    <property type="match status" value="1"/>
</dbReference>
<dbReference type="SMART" id="SM00343">
    <property type="entry name" value="ZnF_C2HC"/>
    <property type="match status" value="2"/>
</dbReference>
<gene>
    <name evidence="4" type="ORF">QYE76_071582</name>
</gene>
<keyword evidence="5" id="KW-1185">Reference proteome</keyword>
<name>A0AAD8WGY7_LOLMU</name>
<dbReference type="Proteomes" id="UP001231189">
    <property type="component" value="Unassembled WGS sequence"/>
</dbReference>
<dbReference type="EMBL" id="JAUUTY010000004">
    <property type="protein sequence ID" value="KAK1653777.1"/>
    <property type="molecule type" value="Genomic_DNA"/>
</dbReference>
<dbReference type="InterPro" id="IPR036875">
    <property type="entry name" value="Znf_CCHC_sf"/>
</dbReference>
<dbReference type="Gene3D" id="4.10.60.10">
    <property type="entry name" value="Zinc finger, CCHC-type"/>
    <property type="match status" value="1"/>
</dbReference>
<keyword evidence="1" id="KW-0863">Zinc-finger</keyword>
<feature type="domain" description="CCHC-type" evidence="3">
    <location>
        <begin position="166"/>
        <end position="181"/>
    </location>
</feature>
<evidence type="ECO:0000313" key="4">
    <source>
        <dbReference type="EMBL" id="KAK1653777.1"/>
    </source>
</evidence>
<dbReference type="GO" id="GO:0008270">
    <property type="term" value="F:zinc ion binding"/>
    <property type="evidence" value="ECO:0007669"/>
    <property type="project" value="UniProtKB-KW"/>
</dbReference>
<feature type="compositionally biased region" description="Basic and acidic residues" evidence="2">
    <location>
        <begin position="210"/>
        <end position="219"/>
    </location>
</feature>
<evidence type="ECO:0000256" key="2">
    <source>
        <dbReference type="SAM" id="MobiDB-lite"/>
    </source>
</evidence>
<feature type="compositionally biased region" description="Low complexity" evidence="2">
    <location>
        <begin position="32"/>
        <end position="49"/>
    </location>
</feature>
<feature type="compositionally biased region" description="Low complexity" evidence="2">
    <location>
        <begin position="96"/>
        <end position="117"/>
    </location>
</feature>
<dbReference type="AlphaFoldDB" id="A0AAD8WGY7"/>
<organism evidence="4 5">
    <name type="scientific">Lolium multiflorum</name>
    <name type="common">Italian ryegrass</name>
    <name type="synonym">Lolium perenne subsp. multiflorum</name>
    <dbReference type="NCBI Taxonomy" id="4521"/>
    <lineage>
        <taxon>Eukaryota</taxon>
        <taxon>Viridiplantae</taxon>
        <taxon>Streptophyta</taxon>
        <taxon>Embryophyta</taxon>
        <taxon>Tracheophyta</taxon>
        <taxon>Spermatophyta</taxon>
        <taxon>Magnoliopsida</taxon>
        <taxon>Liliopsida</taxon>
        <taxon>Poales</taxon>
        <taxon>Poaceae</taxon>
        <taxon>BOP clade</taxon>
        <taxon>Pooideae</taxon>
        <taxon>Poodae</taxon>
        <taxon>Poeae</taxon>
        <taxon>Poeae Chloroplast Group 2 (Poeae type)</taxon>
        <taxon>Loliodinae</taxon>
        <taxon>Loliinae</taxon>
        <taxon>Lolium</taxon>
    </lineage>
</organism>
<comment type="caution">
    <text evidence="4">The sequence shown here is derived from an EMBL/GenBank/DDBJ whole genome shotgun (WGS) entry which is preliminary data.</text>
</comment>
<proteinExistence type="predicted"/>